<dbReference type="Proteomes" id="UP000707451">
    <property type="component" value="Unassembled WGS sequence"/>
</dbReference>
<accession>A0A9P7Y4I6</accession>
<feature type="compositionally biased region" description="Polar residues" evidence="2">
    <location>
        <begin position="1"/>
        <end position="14"/>
    </location>
</feature>
<feature type="compositionally biased region" description="Low complexity" evidence="2">
    <location>
        <begin position="652"/>
        <end position="665"/>
    </location>
</feature>
<feature type="compositionally biased region" description="Polar residues" evidence="2">
    <location>
        <begin position="415"/>
        <end position="430"/>
    </location>
</feature>
<feature type="region of interest" description="Disordered" evidence="2">
    <location>
        <begin position="771"/>
        <end position="808"/>
    </location>
</feature>
<gene>
    <name evidence="5" type="ORF">KI688_000388</name>
</gene>
<evidence type="ECO:0000313" key="6">
    <source>
        <dbReference type="Proteomes" id="UP000707451"/>
    </source>
</evidence>
<feature type="region of interest" description="Disordered" evidence="2">
    <location>
        <begin position="1"/>
        <end position="33"/>
    </location>
</feature>
<organism evidence="5 6">
    <name type="scientific">Linnemannia hyalina</name>
    <dbReference type="NCBI Taxonomy" id="64524"/>
    <lineage>
        <taxon>Eukaryota</taxon>
        <taxon>Fungi</taxon>
        <taxon>Fungi incertae sedis</taxon>
        <taxon>Mucoromycota</taxon>
        <taxon>Mortierellomycotina</taxon>
        <taxon>Mortierellomycetes</taxon>
        <taxon>Mortierellales</taxon>
        <taxon>Mortierellaceae</taxon>
        <taxon>Linnemannia</taxon>
    </lineage>
</organism>
<feature type="region of interest" description="Disordered" evidence="2">
    <location>
        <begin position="1347"/>
        <end position="1428"/>
    </location>
</feature>
<dbReference type="InterPro" id="IPR014752">
    <property type="entry name" value="Arrestin-like_C"/>
</dbReference>
<feature type="region of interest" description="Disordered" evidence="2">
    <location>
        <begin position="481"/>
        <end position="527"/>
    </location>
</feature>
<reference evidence="5" key="1">
    <citation type="submission" date="2021-06" db="EMBL/GenBank/DDBJ databases">
        <title>Genome Sequence of Mortierella hyaline Strain SCG-10, a Cold-Adapted, Nitrate-Reducing Fungus Isolated from Soil in Minnesota, USA.</title>
        <authorList>
            <person name="Aldossari N."/>
        </authorList>
    </citation>
    <scope>NUCLEOTIDE SEQUENCE</scope>
    <source>
        <strain evidence="5">SCG-10</strain>
    </source>
</reference>
<keyword evidence="6" id="KW-1185">Reference proteome</keyword>
<dbReference type="GO" id="GO:0007165">
    <property type="term" value="P:signal transduction"/>
    <property type="evidence" value="ECO:0007669"/>
    <property type="project" value="InterPro"/>
</dbReference>
<feature type="region of interest" description="Disordered" evidence="2">
    <location>
        <begin position="1518"/>
        <end position="1625"/>
    </location>
</feature>
<dbReference type="EMBL" id="JAHRHY010000001">
    <property type="protein sequence ID" value="KAG9072617.1"/>
    <property type="molecule type" value="Genomic_DNA"/>
</dbReference>
<dbReference type="GO" id="GO:0002031">
    <property type="term" value="P:G protein-coupled receptor internalization"/>
    <property type="evidence" value="ECO:0007669"/>
    <property type="project" value="TreeGrafter"/>
</dbReference>
<feature type="compositionally biased region" description="Basic and acidic residues" evidence="2">
    <location>
        <begin position="1114"/>
        <end position="1127"/>
    </location>
</feature>
<evidence type="ECO:0000313" key="5">
    <source>
        <dbReference type="EMBL" id="KAG9072617.1"/>
    </source>
</evidence>
<dbReference type="Pfam" id="PF02752">
    <property type="entry name" value="Arrestin_C"/>
    <property type="match status" value="1"/>
</dbReference>
<feature type="compositionally biased region" description="Low complexity" evidence="2">
    <location>
        <begin position="1380"/>
        <end position="1408"/>
    </location>
</feature>
<feature type="compositionally biased region" description="Pro residues" evidence="2">
    <location>
        <begin position="16"/>
        <end position="26"/>
    </location>
</feature>
<feature type="compositionally biased region" description="Polar residues" evidence="2">
    <location>
        <begin position="490"/>
        <end position="500"/>
    </location>
</feature>
<evidence type="ECO:0000256" key="1">
    <source>
        <dbReference type="ARBA" id="ARBA00005298"/>
    </source>
</evidence>
<evidence type="ECO:0000259" key="3">
    <source>
        <dbReference type="Pfam" id="PF00339"/>
    </source>
</evidence>
<feature type="region of interest" description="Disordered" evidence="2">
    <location>
        <begin position="601"/>
        <end position="754"/>
    </location>
</feature>
<feature type="compositionally biased region" description="Polar residues" evidence="2">
    <location>
        <begin position="640"/>
        <end position="651"/>
    </location>
</feature>
<dbReference type="InterPro" id="IPR011021">
    <property type="entry name" value="Arrestin-like_N"/>
</dbReference>
<comment type="caution">
    <text evidence="5">The sequence shown here is derived from an EMBL/GenBank/DDBJ whole genome shotgun (WGS) entry which is preliminary data.</text>
</comment>
<name>A0A9P7Y4I6_9FUNG</name>
<dbReference type="Gene3D" id="2.60.40.640">
    <property type="match status" value="2"/>
</dbReference>
<proteinExistence type="inferred from homology"/>
<feature type="compositionally biased region" description="Low complexity" evidence="2">
    <location>
        <begin position="608"/>
        <end position="618"/>
    </location>
</feature>
<feature type="compositionally biased region" description="Basic and acidic residues" evidence="2">
    <location>
        <begin position="1219"/>
        <end position="1228"/>
    </location>
</feature>
<sequence length="1719" mass="182890">MQHYQQPQHNHQSQPRLPPILPPPGSVPAESTSGSGFVSGIEAAAASALTLANNIAFRPMTSQPAKCSKLKIRIYFDSTLFQAGGTLFGRMEVTATSSRSLKLGEIAVELAAYEEITSKEFTATQSFLSSRLCFQGTGIPPSNAVHGPCDDDGFWMAKKGKTTFPFAFQLPLDCPSSLVFGQTASLRYVVTGLVQVFYHGKDETILKSKEAFVVEAWDGYNPDYRIPVQASNSTKLFWGGSGTLELEALLSERLHSAGGNLTVEVKVKNNTSRKVQGIRIGVARRLEMVSDKAQAELNPGLTIETVSVSEVIGTQEFKSSSYLFDTGEERAMTVNMIVPGNARTIRGTALFEVTCFVVVSMLLGAFSGELSVEIPVKICHPASLTPAPKPKLDQNHLPHQYNIVDDDLDLDNGGPTKSNRRIGSNASLAVSTRYDPDGQDQQDDLGGVGRQGEWNGDDRGLSPANSITSIKSLLASPKQKLSKFADKIQRSTSPTSSGHIQQHRKDSDNLSGAPSRRMAKSPPLGPAAPVAYVPAVERVRYTPFQPPPTTKAKEFLKAAAQYQQEMSGALARFGGDDNVEFDLDDKTMATAIHQWISKKESEGRYRSQAPLRAPTATRPTPPIQIPAASPNRRRYPVEPINTQVGSFTSQISPGSASPQSYYSPASPEPSSPTAAAFSNQTTSRFIHHAHRQPAAPQTGEFGSAVEDCMTDPPLFARPLPLPSPPPTGSPMRPGLPNPPAQPRPISPSPVPIPIQTAESLALAREAYERVKRAGSPIPDPLQNATTPGSSAPHSGFVASPHHHPSSFDSNHHYQHPNIKVPAPVNTAATQSNIATSPSGLSRLLNDPASAPGPQLTHHVKHGHDGHLIDNSPPPTCSSPELRHIPLNRPLPVPGPKPQHLNQVQAQPPAQIPVRDPVGSNPNIFTREAEARPRPEPAPRPPIATAPAASTTVPVAAAATTTSSGHLRGPQPVMEEGATRSSHLYTPKPTPTLTARPPAPVTTVRVGQHAAPTNKPPTASAASASASASAQTPATRATAGHLKKPIAPTGAAMKPQDPSSGFIYPKATRKPVAGTKPPTIAAKPKNLASASQQHAHTTDPPGPDHTTSRSVMDAAAHREFDQRLRRPLQEGIAISKSKGESLAPTASMRAPQMIAAPSSSSSPPSKSAERRSVSPRGDKGMHVTRGFQSPRDGILEEEPGQMDKGRSAVARKQRGPTEGSRGDASEDLRHRHHQQQHQHQQRYQQHRHAEVQGSPQDDNSNISGPPPSQALDDEIVQETPSEFRAHAIAAANSFRAKGANSGGYVVNTGKLRQAIRNTDSNNSGGSSGQLIQALADGAMSAASAAASGLGWGGQQSSSPPSKQAPIAAPRPSAQYRDRRSGQSPQRSSSPPAAQGRPTRPQQQQQQSPPKSRHLDRAAPGRSHHHQSPVDEQVHDLTMKDIHFQTLAPGEYVFEQPTAAAMFDPPLPNISPIRPTSPPMATPENVSAVAPTSMAAAPTTATTTIPVTSSQHQVKVIQRAAATTTTEDHPQQRGPTQSRSQPVSKVMDTPSRNDHLPPTPVVVAVEAHSDTTTTPTASVIAPPRLDKTLPKIQEQPTPRSRILDHRPQRQQSPPTETPIRPSAAPGSATAAIFNSNNIYIPPLAKAAPPLTPAQQQRARYYYGRAAESSSTSGATALAATGPMASSAYTSAAGGGVGGVKAINPKLQEYIQKYNLAANTRS</sequence>
<dbReference type="PANTHER" id="PTHR11792">
    <property type="entry name" value="ARRESTIN"/>
    <property type="match status" value="1"/>
</dbReference>
<feature type="compositionally biased region" description="Basic and acidic residues" evidence="2">
    <location>
        <begin position="1166"/>
        <end position="1180"/>
    </location>
</feature>
<dbReference type="PANTHER" id="PTHR11792:SF17">
    <property type="entry name" value="KURTZ ARRESTIN"/>
    <property type="match status" value="1"/>
</dbReference>
<feature type="compositionally biased region" description="Polar residues" evidence="2">
    <location>
        <begin position="1252"/>
        <end position="1262"/>
    </location>
</feature>
<dbReference type="GO" id="GO:0005737">
    <property type="term" value="C:cytoplasm"/>
    <property type="evidence" value="ECO:0007669"/>
    <property type="project" value="TreeGrafter"/>
</dbReference>
<feature type="domain" description="Arrestin-like N-terminal" evidence="3">
    <location>
        <begin position="73"/>
        <end position="195"/>
    </location>
</feature>
<feature type="compositionally biased region" description="Low complexity" evidence="2">
    <location>
        <begin position="990"/>
        <end position="1038"/>
    </location>
</feature>
<evidence type="ECO:0000256" key="2">
    <source>
        <dbReference type="SAM" id="MobiDB-lite"/>
    </source>
</evidence>
<feature type="compositionally biased region" description="Low complexity" evidence="2">
    <location>
        <begin position="1347"/>
        <end position="1368"/>
    </location>
</feature>
<feature type="compositionally biased region" description="Pro residues" evidence="2">
    <location>
        <begin position="719"/>
        <end position="752"/>
    </location>
</feature>
<feature type="region of interest" description="Disordered" evidence="2">
    <location>
        <begin position="404"/>
        <end position="465"/>
    </location>
</feature>
<feature type="region of interest" description="Disordered" evidence="2">
    <location>
        <begin position="927"/>
        <end position="1274"/>
    </location>
</feature>
<evidence type="ECO:0008006" key="7">
    <source>
        <dbReference type="Google" id="ProtNLM"/>
    </source>
</evidence>
<comment type="similarity">
    <text evidence="1">Belongs to the arrestin family.</text>
</comment>
<feature type="compositionally biased region" description="Polar residues" evidence="2">
    <location>
        <begin position="782"/>
        <end position="792"/>
    </location>
</feature>
<protein>
    <recommendedName>
        <fullName evidence="7">Arrestin C-terminal-like domain-containing protein</fullName>
    </recommendedName>
</protein>
<feature type="compositionally biased region" description="Basic and acidic residues" evidence="2">
    <location>
        <begin position="927"/>
        <end position="936"/>
    </location>
</feature>
<dbReference type="Pfam" id="PF00339">
    <property type="entry name" value="Arrestin_N"/>
    <property type="match status" value="1"/>
</dbReference>
<dbReference type="SUPFAM" id="SSF81296">
    <property type="entry name" value="E set domains"/>
    <property type="match status" value="1"/>
</dbReference>
<dbReference type="InterPro" id="IPR011022">
    <property type="entry name" value="Arrestin_C-like"/>
</dbReference>
<feature type="domain" description="Arrestin C-terminal-like" evidence="4">
    <location>
        <begin position="241"/>
        <end position="381"/>
    </location>
</feature>
<dbReference type="InterPro" id="IPR000698">
    <property type="entry name" value="Arrestin"/>
</dbReference>
<dbReference type="OrthoDB" id="298939at2759"/>
<feature type="compositionally biased region" description="Low complexity" evidence="2">
    <location>
        <begin position="1154"/>
        <end position="1165"/>
    </location>
</feature>
<feature type="compositionally biased region" description="Low complexity" evidence="2">
    <location>
        <begin position="944"/>
        <end position="963"/>
    </location>
</feature>
<feature type="compositionally biased region" description="Basic residues" evidence="2">
    <location>
        <begin position="1229"/>
        <end position="1245"/>
    </location>
</feature>
<evidence type="ECO:0000259" key="4">
    <source>
        <dbReference type="Pfam" id="PF02752"/>
    </source>
</evidence>
<dbReference type="InterPro" id="IPR014756">
    <property type="entry name" value="Ig_E-set"/>
</dbReference>
<dbReference type="GO" id="GO:0001664">
    <property type="term" value="F:G protein-coupled receptor binding"/>
    <property type="evidence" value="ECO:0007669"/>
    <property type="project" value="TreeGrafter"/>
</dbReference>
<feature type="compositionally biased region" description="Polar residues" evidence="2">
    <location>
        <begin position="1531"/>
        <end position="1541"/>
    </location>
</feature>